<proteinExistence type="predicted"/>
<reference evidence="2 3" key="1">
    <citation type="submission" date="2018-04" db="EMBL/GenBank/DDBJ databases">
        <title>Pararhodobacter oceanense sp. nov., isolated from marine intertidal sediment.</title>
        <authorList>
            <person name="Wang X.-L."/>
            <person name="Du Z.-J."/>
        </authorList>
    </citation>
    <scope>NUCLEOTIDE SEQUENCE [LARGE SCALE GENOMIC DNA]</scope>
    <source>
        <strain evidence="2 3">AM505</strain>
    </source>
</reference>
<dbReference type="Proteomes" id="UP000245911">
    <property type="component" value="Unassembled WGS sequence"/>
</dbReference>
<dbReference type="EMBL" id="QDKM01000004">
    <property type="protein sequence ID" value="PVH28820.1"/>
    <property type="molecule type" value="Genomic_DNA"/>
</dbReference>
<sequence>MVARRGFISQRLEDHTAPRGFWIRLILALIVPNSEGFCCCWFFGALRASLQPERSRLDCKRNSGNAAVKS</sequence>
<keyword evidence="1" id="KW-1133">Transmembrane helix</keyword>
<dbReference type="AlphaFoldDB" id="A0A2T8HTP3"/>
<organism evidence="2 3">
    <name type="scientific">Pararhodobacter oceanensis</name>
    <dbReference type="NCBI Taxonomy" id="2172121"/>
    <lineage>
        <taxon>Bacteria</taxon>
        <taxon>Pseudomonadati</taxon>
        <taxon>Pseudomonadota</taxon>
        <taxon>Alphaproteobacteria</taxon>
        <taxon>Rhodobacterales</taxon>
        <taxon>Paracoccaceae</taxon>
        <taxon>Pararhodobacter</taxon>
    </lineage>
</organism>
<accession>A0A2T8HTP3</accession>
<evidence type="ECO:0000256" key="1">
    <source>
        <dbReference type="SAM" id="Phobius"/>
    </source>
</evidence>
<evidence type="ECO:0000313" key="2">
    <source>
        <dbReference type="EMBL" id="PVH28820.1"/>
    </source>
</evidence>
<comment type="caution">
    <text evidence="2">The sequence shown here is derived from an EMBL/GenBank/DDBJ whole genome shotgun (WGS) entry which is preliminary data.</text>
</comment>
<gene>
    <name evidence="2" type="ORF">DDE20_11660</name>
</gene>
<protein>
    <submittedName>
        <fullName evidence="2">Uncharacterized protein</fullName>
    </submittedName>
</protein>
<keyword evidence="1" id="KW-0472">Membrane</keyword>
<keyword evidence="1" id="KW-0812">Transmembrane</keyword>
<feature type="transmembrane region" description="Helical" evidence="1">
    <location>
        <begin position="21"/>
        <end position="44"/>
    </location>
</feature>
<evidence type="ECO:0000313" key="3">
    <source>
        <dbReference type="Proteomes" id="UP000245911"/>
    </source>
</evidence>
<name>A0A2T8HTP3_9RHOB</name>
<keyword evidence="3" id="KW-1185">Reference proteome</keyword>